<keyword evidence="2" id="KW-0808">Transferase</keyword>
<comment type="caution">
    <text evidence="3">The sequence shown here is derived from an EMBL/GenBank/DDBJ whole genome shotgun (WGS) entry which is preliminary data.</text>
</comment>
<dbReference type="Pfam" id="PF11991">
    <property type="entry name" value="Trp_DMAT"/>
    <property type="match status" value="1"/>
</dbReference>
<dbReference type="GO" id="GO:0016765">
    <property type="term" value="F:transferase activity, transferring alkyl or aryl (other than methyl) groups"/>
    <property type="evidence" value="ECO:0007669"/>
    <property type="project" value="InterPro"/>
</dbReference>
<proteinExistence type="inferred from homology"/>
<dbReference type="PANTHER" id="PTHR40627:SF4">
    <property type="entry name" value="PRENYLTRANSFERASE ASQH1-RELATED"/>
    <property type="match status" value="1"/>
</dbReference>
<dbReference type="InterPro" id="IPR033964">
    <property type="entry name" value="ABBA"/>
</dbReference>
<reference evidence="3 4" key="1">
    <citation type="journal article" date="2024" name="J Genomics">
        <title>Draft genome sequencing and assembly of Favolaschia claudopus CIRM-BRFM 2984 isolated from oak limbs.</title>
        <authorList>
            <person name="Navarro D."/>
            <person name="Drula E."/>
            <person name="Chaduli D."/>
            <person name="Cazenave R."/>
            <person name="Ahrendt S."/>
            <person name="Wang J."/>
            <person name="Lipzen A."/>
            <person name="Daum C."/>
            <person name="Barry K."/>
            <person name="Grigoriev I.V."/>
            <person name="Favel A."/>
            <person name="Rosso M.N."/>
            <person name="Martin F."/>
        </authorList>
    </citation>
    <scope>NUCLEOTIDE SEQUENCE [LARGE SCALE GENOMIC DNA]</scope>
    <source>
        <strain evidence="3 4">CIRM-BRFM 2984</strain>
    </source>
</reference>
<protein>
    <submittedName>
        <fullName evidence="3">Tryptophan dimethylallyltransferase-domain-containing protein</fullName>
    </submittedName>
</protein>
<dbReference type="CDD" id="cd13929">
    <property type="entry name" value="PT-DMATS_CymD"/>
    <property type="match status" value="1"/>
</dbReference>
<gene>
    <name evidence="3" type="ORF">R3P38DRAFT_2842024</name>
</gene>
<evidence type="ECO:0000256" key="2">
    <source>
        <dbReference type="ARBA" id="ARBA00022679"/>
    </source>
</evidence>
<dbReference type="Proteomes" id="UP001362999">
    <property type="component" value="Unassembled WGS sequence"/>
</dbReference>
<dbReference type="AlphaFoldDB" id="A0AAW0E3S7"/>
<organism evidence="3 4">
    <name type="scientific">Favolaschia claudopus</name>
    <dbReference type="NCBI Taxonomy" id="2862362"/>
    <lineage>
        <taxon>Eukaryota</taxon>
        <taxon>Fungi</taxon>
        <taxon>Dikarya</taxon>
        <taxon>Basidiomycota</taxon>
        <taxon>Agaricomycotina</taxon>
        <taxon>Agaricomycetes</taxon>
        <taxon>Agaricomycetidae</taxon>
        <taxon>Agaricales</taxon>
        <taxon>Marasmiineae</taxon>
        <taxon>Mycenaceae</taxon>
        <taxon>Favolaschia</taxon>
    </lineage>
</organism>
<dbReference type="SFLD" id="SFLDG01162">
    <property type="entry name" value="I"/>
    <property type="match status" value="1"/>
</dbReference>
<dbReference type="EMBL" id="JAWWNJ010000004">
    <property type="protein sequence ID" value="KAK7057610.1"/>
    <property type="molecule type" value="Genomic_DNA"/>
</dbReference>
<accession>A0AAW0E3S7</accession>
<evidence type="ECO:0000313" key="4">
    <source>
        <dbReference type="Proteomes" id="UP001362999"/>
    </source>
</evidence>
<evidence type="ECO:0000313" key="3">
    <source>
        <dbReference type="EMBL" id="KAK7057610.1"/>
    </source>
</evidence>
<comment type="similarity">
    <text evidence="1">Belongs to the tryptophan dimethylallyltransferase family.</text>
</comment>
<dbReference type="InterPro" id="IPR017795">
    <property type="entry name" value="ABBA_NscD-like"/>
</dbReference>
<dbReference type="SFLD" id="SFLDS00036">
    <property type="entry name" value="Aromatic_Prenyltransferase"/>
    <property type="match status" value="1"/>
</dbReference>
<dbReference type="NCBIfam" id="TIGR03429">
    <property type="entry name" value="arom_pren_DMATS"/>
    <property type="match status" value="1"/>
</dbReference>
<evidence type="ECO:0000256" key="1">
    <source>
        <dbReference type="ARBA" id="ARBA00010209"/>
    </source>
</evidence>
<sequence length="492" mass="53950">MQNLVQKTTYFPPSASSKGLVAAADGTPLPAAVKQVLVDLLGEKSLREPQSQSIDGTVFEVLTQLLPSMPSRAEFWWNRLGKSFASMMETGVFPVAVQARFLIFIYARVIGFMGPDDKSVGPGSIMTSEGCPVELSWVIPNRSKPRAGEVSRQLRFCIEPRDPETGALFKGASILKYLTGAEGSLGVVSCHDLGLDWPTKTENYLFPGDEGEAAPMGSRFFVGFDFHPKGAITLKAYYVTAFCPPTNQMQVATDTDGKPLDKLVAQLHPTLSQPFEAVKTYIQSIDGPRRPYAGIAAMDCVEPDVNRLKIYLHRHEGTAWSEARAGFTLNDALADRPNVAAGLEKLELLWNLLFPDATSKKNIDLPEVAVPVSASGDDRPAQPSIGLLFYYELYSNDNIVYPKIYLPVRTYCKSDLAICEAVEKFYNEIGVEGPGGGEQGQGWVAREVAKSYAHRKLDARSGIITYVTVGAKKGGWEVTMYFTPEPWAAERK</sequence>
<name>A0AAW0E3S7_9AGAR</name>
<keyword evidence="4" id="KW-1185">Reference proteome</keyword>
<dbReference type="GO" id="GO:0009820">
    <property type="term" value="P:alkaloid metabolic process"/>
    <property type="evidence" value="ECO:0007669"/>
    <property type="project" value="InterPro"/>
</dbReference>
<dbReference type="PANTHER" id="PTHR40627">
    <property type="entry name" value="INDOLE PRENYLTRANSFERASE TDIB-RELATED"/>
    <property type="match status" value="1"/>
</dbReference>